<evidence type="ECO:0000256" key="6">
    <source>
        <dbReference type="SAM" id="MobiDB-lite"/>
    </source>
</evidence>
<evidence type="ECO:0000256" key="3">
    <source>
        <dbReference type="ARBA" id="ARBA00023015"/>
    </source>
</evidence>
<dbReference type="InterPro" id="IPR021740">
    <property type="entry name" value="Velvet"/>
</dbReference>
<gene>
    <name evidence="8" type="ORF">BP6252_01024</name>
</gene>
<feature type="compositionally biased region" description="Basic and acidic residues" evidence="6">
    <location>
        <begin position="271"/>
        <end position="281"/>
    </location>
</feature>
<evidence type="ECO:0000256" key="2">
    <source>
        <dbReference type="ARBA" id="ARBA00022969"/>
    </source>
</evidence>
<dbReference type="EMBL" id="PDLM01000001">
    <property type="protein sequence ID" value="RDW88992.1"/>
    <property type="molecule type" value="Genomic_DNA"/>
</dbReference>
<dbReference type="PANTHER" id="PTHR33572">
    <property type="entry name" value="SPORE DEVELOPMENT REGULATOR VOSA"/>
    <property type="match status" value="1"/>
</dbReference>
<feature type="region of interest" description="Disordered" evidence="6">
    <location>
        <begin position="365"/>
        <end position="410"/>
    </location>
</feature>
<feature type="domain" description="Velvet" evidence="7">
    <location>
        <begin position="21"/>
        <end position="189"/>
    </location>
</feature>
<comment type="subcellular location">
    <subcellularLocation>
        <location evidence="1">Nucleus</location>
    </subcellularLocation>
</comment>
<dbReference type="GO" id="GO:0005634">
    <property type="term" value="C:nucleus"/>
    <property type="evidence" value="ECO:0007669"/>
    <property type="project" value="UniProtKB-SubCell"/>
</dbReference>
<reference evidence="8 9" key="1">
    <citation type="journal article" date="2018" name="IMA Fungus">
        <title>IMA Genome-F 9: Draft genome sequence of Annulohypoxylon stygium, Aspergillus mulundensis, Berkeleyomyces basicola (syn. Thielaviopsis basicola), Ceratocystis smalleyi, two Cercospora beticola strains, Coleophoma cylindrospora, Fusarium fracticaudum, Phialophora cf. hyalina, and Morchella septimelata.</title>
        <authorList>
            <person name="Wingfield B.D."/>
            <person name="Bills G.F."/>
            <person name="Dong Y."/>
            <person name="Huang W."/>
            <person name="Nel W.J."/>
            <person name="Swalarsk-Parry B.S."/>
            <person name="Vaghefi N."/>
            <person name="Wilken P.M."/>
            <person name="An Z."/>
            <person name="de Beer Z.W."/>
            <person name="De Vos L."/>
            <person name="Chen L."/>
            <person name="Duong T.A."/>
            <person name="Gao Y."/>
            <person name="Hammerbacher A."/>
            <person name="Kikkert J.R."/>
            <person name="Li Y."/>
            <person name="Li H."/>
            <person name="Li K."/>
            <person name="Li Q."/>
            <person name="Liu X."/>
            <person name="Ma X."/>
            <person name="Naidoo K."/>
            <person name="Pethybridge S.J."/>
            <person name="Sun J."/>
            <person name="Steenkamp E.T."/>
            <person name="van der Nest M.A."/>
            <person name="van Wyk S."/>
            <person name="Wingfield M.J."/>
            <person name="Xiong C."/>
            <person name="Yue Q."/>
            <person name="Zhang X."/>
        </authorList>
    </citation>
    <scope>NUCLEOTIDE SEQUENCE [LARGE SCALE GENOMIC DNA]</scope>
    <source>
        <strain evidence="8 9">BP6252</strain>
    </source>
</reference>
<dbReference type="InterPro" id="IPR038491">
    <property type="entry name" value="Velvet_dom_sf"/>
</dbReference>
<feature type="compositionally biased region" description="Polar residues" evidence="6">
    <location>
        <begin position="245"/>
        <end position="267"/>
    </location>
</feature>
<dbReference type="PROSITE" id="PS51821">
    <property type="entry name" value="VELVET"/>
    <property type="match status" value="1"/>
</dbReference>
<keyword evidence="9" id="KW-1185">Reference proteome</keyword>
<feature type="compositionally biased region" description="Polar residues" evidence="6">
    <location>
        <begin position="374"/>
        <end position="403"/>
    </location>
</feature>
<feature type="compositionally biased region" description="Low complexity" evidence="6">
    <location>
        <begin position="319"/>
        <end position="340"/>
    </location>
</feature>
<dbReference type="AlphaFoldDB" id="A0A3D8SRR6"/>
<evidence type="ECO:0000313" key="9">
    <source>
        <dbReference type="Proteomes" id="UP000256645"/>
    </source>
</evidence>
<evidence type="ECO:0000313" key="8">
    <source>
        <dbReference type="EMBL" id="RDW88992.1"/>
    </source>
</evidence>
<keyword evidence="5" id="KW-0539">Nucleus</keyword>
<proteinExistence type="predicted"/>
<dbReference type="STRING" id="1849047.A0A3D8SRR6"/>
<feature type="region of interest" description="Disordered" evidence="6">
    <location>
        <begin position="189"/>
        <end position="340"/>
    </location>
</feature>
<organism evidence="8 9">
    <name type="scientific">Coleophoma cylindrospora</name>
    <dbReference type="NCBI Taxonomy" id="1849047"/>
    <lineage>
        <taxon>Eukaryota</taxon>
        <taxon>Fungi</taxon>
        <taxon>Dikarya</taxon>
        <taxon>Ascomycota</taxon>
        <taxon>Pezizomycotina</taxon>
        <taxon>Leotiomycetes</taxon>
        <taxon>Helotiales</taxon>
        <taxon>Dermateaceae</taxon>
        <taxon>Coleophoma</taxon>
    </lineage>
</organism>
<feature type="compositionally biased region" description="Basic residues" evidence="6">
    <location>
        <begin position="210"/>
        <end position="220"/>
    </location>
</feature>
<evidence type="ECO:0000256" key="4">
    <source>
        <dbReference type="ARBA" id="ARBA00023163"/>
    </source>
</evidence>
<sequence length="562" mass="62773">MATVQSHHHHTQAAKFQIPELSGSHCSLKVVQQPVLARVSIGKDKDRKPCDPPPILELQVHEQLDPSRNYLQSPYFFVFAVLIKPDGSPAEETTKVVSSGAATSSLHRLKNVKNEDGAYFVFGDLSIKLEGEFRLRFNLFEMQDGFARFMQAVDSDVFTVYGTKNFPGMGESTYMTRSFADQGVRLRLRKEPRQLQRRNGPRADAYVPKHYNKQAGKNKRKSSEGNIGEIREGMIELPITKLERQSFSGGSDPSPTLRNQMQSSPAAPSSYEHRSSLDRGHTQPTNPFAAYTNEPLAKRQRTVSAQDQQQDFSQTHTLQTQQYPANYPQQPDYDPYPGTQQTYQQQMYSTSYSMPATTSSNFTHLASRQDRSDSLPSGSYSPFYMNSQRSASSGYLPSQSPTARSFEHGQPQYNMGEEMTTTIPHRPMSGAQGSFGMERQPQYVTAPVPPLSSQRRESSLGHYGPDYQISGAMPMPSRRASAMPGVFELGHHTGYNTSAMGPPAYGRMDAHDISHVSRAAYTPVSVVESPRPYLPPPQHQQHPQHVPSSYDFQMDSAHYSGA</sequence>
<dbReference type="InterPro" id="IPR037525">
    <property type="entry name" value="Velvet_dom"/>
</dbReference>
<evidence type="ECO:0000256" key="1">
    <source>
        <dbReference type="ARBA" id="ARBA00004123"/>
    </source>
</evidence>
<dbReference type="GO" id="GO:0030435">
    <property type="term" value="P:sporulation resulting in formation of a cellular spore"/>
    <property type="evidence" value="ECO:0007669"/>
    <property type="project" value="UniProtKB-KW"/>
</dbReference>
<evidence type="ECO:0000259" key="7">
    <source>
        <dbReference type="PROSITE" id="PS51821"/>
    </source>
</evidence>
<feature type="region of interest" description="Disordered" evidence="6">
    <location>
        <begin position="527"/>
        <end position="554"/>
    </location>
</feature>
<keyword evidence="4" id="KW-0804">Transcription</keyword>
<comment type="caution">
    <text evidence="8">The sequence shown here is derived from an EMBL/GenBank/DDBJ whole genome shotgun (WGS) entry which is preliminary data.</text>
</comment>
<accession>A0A3D8SRR6</accession>
<keyword evidence="2" id="KW-0749">Sporulation</keyword>
<dbReference type="Pfam" id="PF11754">
    <property type="entry name" value="Velvet"/>
    <property type="match status" value="2"/>
</dbReference>
<feature type="compositionally biased region" description="Polar residues" evidence="6">
    <location>
        <begin position="302"/>
        <end position="318"/>
    </location>
</feature>
<name>A0A3D8SRR6_9HELO</name>
<dbReference type="OrthoDB" id="5599552at2759"/>
<keyword evidence="3" id="KW-0805">Transcription regulation</keyword>
<dbReference type="Gene3D" id="2.60.40.3960">
    <property type="entry name" value="Velvet domain"/>
    <property type="match status" value="1"/>
</dbReference>
<dbReference type="Proteomes" id="UP000256645">
    <property type="component" value="Unassembled WGS sequence"/>
</dbReference>
<evidence type="ECO:0000256" key="5">
    <source>
        <dbReference type="ARBA" id="ARBA00023242"/>
    </source>
</evidence>
<protein>
    <recommendedName>
        <fullName evidence="7">Velvet domain-containing protein</fullName>
    </recommendedName>
</protein>
<dbReference type="PANTHER" id="PTHR33572:SF18">
    <property type="entry name" value="SPORE DEVELOPMENT REGULATOR VOSA"/>
    <property type="match status" value="1"/>
</dbReference>